<evidence type="ECO:0000313" key="3">
    <source>
        <dbReference type="Proteomes" id="UP000219689"/>
    </source>
</evidence>
<organism evidence="2 3">
    <name type="scientific">Natrinema ejinorense</name>
    <dbReference type="NCBI Taxonomy" id="373386"/>
    <lineage>
        <taxon>Archaea</taxon>
        <taxon>Methanobacteriati</taxon>
        <taxon>Methanobacteriota</taxon>
        <taxon>Stenosarchaea group</taxon>
        <taxon>Halobacteria</taxon>
        <taxon>Halobacteriales</taxon>
        <taxon>Natrialbaceae</taxon>
        <taxon>Natrinema</taxon>
    </lineage>
</organism>
<reference evidence="2 3" key="1">
    <citation type="submission" date="2017-09" db="EMBL/GenBank/DDBJ databases">
        <title>Genome sequences of Natrinema ejinorence JCM 13890T.</title>
        <authorList>
            <person name="Roh S.W."/>
            <person name="Kim Y.B."/>
            <person name="Kim J.Y."/>
        </authorList>
    </citation>
    <scope>NUCLEOTIDE SEQUENCE [LARGE SCALE GENOMIC DNA]</scope>
    <source>
        <strain evidence="2 3">JCM 13890</strain>
    </source>
</reference>
<accession>A0A2A5QYE6</accession>
<evidence type="ECO:0000313" key="2">
    <source>
        <dbReference type="EMBL" id="PCR91789.1"/>
    </source>
</evidence>
<keyword evidence="3" id="KW-1185">Reference proteome</keyword>
<dbReference type="InterPro" id="IPR025351">
    <property type="entry name" value="Pvc16_N"/>
</dbReference>
<dbReference type="OrthoDB" id="142534at2157"/>
<evidence type="ECO:0000259" key="1">
    <source>
        <dbReference type="Pfam" id="PF14065"/>
    </source>
</evidence>
<dbReference type="Proteomes" id="UP000219689">
    <property type="component" value="Unassembled WGS sequence"/>
</dbReference>
<dbReference type="Pfam" id="PF14065">
    <property type="entry name" value="Pvc16_N"/>
    <property type="match status" value="1"/>
</dbReference>
<comment type="caution">
    <text evidence="2">The sequence shown here is derived from an EMBL/GenBank/DDBJ whole genome shotgun (WGS) entry which is preliminary data.</text>
</comment>
<protein>
    <recommendedName>
        <fullName evidence="1">Pvc16 N-terminal domain-containing protein</fullName>
    </recommendedName>
</protein>
<gene>
    <name evidence="2" type="ORF">CP557_15410</name>
</gene>
<proteinExistence type="predicted"/>
<dbReference type="RefSeq" id="WP_097380723.1">
    <property type="nucleotide sequence ID" value="NZ_NXNI01000001.1"/>
</dbReference>
<sequence>MTYSAIADVSNVLVELIKTNAGARSPLDPNGIEVASPADIDSLSSVDVVLYPYQIETDAAMGSISRTTDGQSRQDRPLALSVRYLVTAYAVDDGGEDDDEGQTDPVERQLLLGAVLQLFHDNSRIDPGDAPAPLLQEQPLSISITDEPLEELLSLWSQFPDATHQPSATIEVSPVVIQSLNEEEFVRVEERETSVGWRSEESDDDSA</sequence>
<dbReference type="AlphaFoldDB" id="A0A2A5QYE6"/>
<dbReference type="EMBL" id="NXNI01000001">
    <property type="protein sequence ID" value="PCR91789.1"/>
    <property type="molecule type" value="Genomic_DNA"/>
</dbReference>
<feature type="domain" description="Pvc16 N-terminal" evidence="1">
    <location>
        <begin position="8"/>
        <end position="185"/>
    </location>
</feature>
<name>A0A2A5QYE6_9EURY</name>